<proteinExistence type="predicted"/>
<sequence length="957" mass="107348">MSLDRLCDGLITGIETCIQLKHDPPKRFAPHGAVNSLLRDRQHELRELFRQLFDLHSVIPFRLGRIIDRTLGADNQRPGLCNILATLLFMRGGASILKQFEVFILSGEAFSSYTDDNLPFDLEICKKLFPIGGRGGDFFREQFQFCPVVLKKHQDVICQGHKASCPLPYLEEEPIGSGAFGAVYKVLIERGHLRDGAAGYDSPVHYARKEFELDIRSGEKAFREEMKTVKEILQQSKTHKNIMVTQCSLEYGNRFSLFFDLAECNLWEYLSDVGVMAPSTLDQKYAIFHRGVELAGALAFLHDELTWKSTSIRLSCYHLDLKPHNILVVKCKDGVERWKITDFGISRVKPVSKVEVPVPGLERTSTFGDIDLGRHFRRRKQPINSPTALASTENRRGEGTYLAPETVLIGDGRVGAESDVWSFGCVFSLVVTFIGSGPSGVLNFDEFRRHSGGNHFFEANQELDKAQVNPRVLEWFDRLHRNALRRDPVEGLIFGETIELLKNKVLVVDRLERQKTKAEEVQKELRQIASNFPGTTPAVDYLPRPTPRRSIPREISETPKSRKLKLSQGLKRIAENVLPQSSSTQQNPALAWRLKASGAMSATMFSPDGELLAFFSPALIELYSVNKIRSTSANETPEPLQQFKPPPFRAWGGYCLNSAYLCTYSRIDYFECQFIPLSTPSQLGTSSTTNASLIRRQTVAPVQKLAISPDSTLVACAFKVRSFLDFNSTEVYLFRMEDLLHSTGDEPLSPVSTLGPPNSPKRSERSDSSMSNLSTSFPPSWKSIIQEGNIGPIAGIRGMKFSKDGSVLALVTEPSHSAGVLKVTVTCWSTHDGRLLPPIDVNNEGRQDLTSSFLTTYSLFNTRPEFLVISQQKSIYHHSEAQEKISRKMSLRLHDTLLTEDDEGVILLGDNGTQKVLNIYTLPTTDIEHSESASRYSCVFQRTKEEEKSLSPQAKKL</sequence>
<accession>A0ACC8EPQ3</accession>
<keyword evidence="2" id="KW-1185">Reference proteome</keyword>
<evidence type="ECO:0000313" key="1">
    <source>
        <dbReference type="EMBL" id="OCK88287.1"/>
    </source>
</evidence>
<evidence type="ECO:0000313" key="2">
    <source>
        <dbReference type="Proteomes" id="UP000250078"/>
    </source>
</evidence>
<protein>
    <submittedName>
        <fullName evidence="1">Kinase-like protein</fullName>
    </submittedName>
</protein>
<dbReference type="Proteomes" id="UP000250078">
    <property type="component" value="Unassembled WGS sequence"/>
</dbReference>
<name>A0ACC8EPQ3_9PEZI</name>
<gene>
    <name evidence="1" type="ORF">K441DRAFT_700688</name>
</gene>
<dbReference type="EMBL" id="KV748245">
    <property type="protein sequence ID" value="OCK88287.1"/>
    <property type="molecule type" value="Genomic_DNA"/>
</dbReference>
<reference evidence="1 2" key="1">
    <citation type="journal article" date="2016" name="Nat. Commun.">
        <title>Ectomycorrhizal ecology is imprinted in the genome of the dominant symbiotic fungus Cenococcum geophilum.</title>
        <authorList>
            <consortium name="DOE Joint Genome Institute"/>
            <person name="Peter M."/>
            <person name="Kohler A."/>
            <person name="Ohm R.A."/>
            <person name="Kuo A."/>
            <person name="Krutzmann J."/>
            <person name="Morin E."/>
            <person name="Arend M."/>
            <person name="Barry K.W."/>
            <person name="Binder M."/>
            <person name="Choi C."/>
            <person name="Clum A."/>
            <person name="Copeland A."/>
            <person name="Grisel N."/>
            <person name="Haridas S."/>
            <person name="Kipfer T."/>
            <person name="LaButti K."/>
            <person name="Lindquist E."/>
            <person name="Lipzen A."/>
            <person name="Maire R."/>
            <person name="Meier B."/>
            <person name="Mihaltcheva S."/>
            <person name="Molinier V."/>
            <person name="Murat C."/>
            <person name="Poggeler S."/>
            <person name="Quandt C.A."/>
            <person name="Sperisen C."/>
            <person name="Tritt A."/>
            <person name="Tisserant E."/>
            <person name="Crous P.W."/>
            <person name="Henrissat B."/>
            <person name="Nehls U."/>
            <person name="Egli S."/>
            <person name="Spatafora J.W."/>
            <person name="Grigoriev I.V."/>
            <person name="Martin F.M."/>
        </authorList>
    </citation>
    <scope>NUCLEOTIDE SEQUENCE [LARGE SCALE GENOMIC DNA]</scope>
    <source>
        <strain evidence="1 2">1.58</strain>
    </source>
</reference>
<organism evidence="1 2">
    <name type="scientific">Cenococcum geophilum 1.58</name>
    <dbReference type="NCBI Taxonomy" id="794803"/>
    <lineage>
        <taxon>Eukaryota</taxon>
        <taxon>Fungi</taxon>
        <taxon>Dikarya</taxon>
        <taxon>Ascomycota</taxon>
        <taxon>Pezizomycotina</taxon>
        <taxon>Dothideomycetes</taxon>
        <taxon>Pleosporomycetidae</taxon>
        <taxon>Gloniales</taxon>
        <taxon>Gloniaceae</taxon>
        <taxon>Cenococcum</taxon>
    </lineage>
</organism>